<evidence type="ECO:0000256" key="2">
    <source>
        <dbReference type="ARBA" id="ARBA00022670"/>
    </source>
</evidence>
<evidence type="ECO:0000313" key="10">
    <source>
        <dbReference type="EMBL" id="NEC84802.1"/>
    </source>
</evidence>
<evidence type="ECO:0000256" key="3">
    <source>
        <dbReference type="ARBA" id="ARBA00022801"/>
    </source>
</evidence>
<feature type="signal peptide" evidence="8">
    <location>
        <begin position="1"/>
        <end position="31"/>
    </location>
</feature>
<evidence type="ECO:0000256" key="6">
    <source>
        <dbReference type="PROSITE-ProRule" id="PRU01240"/>
    </source>
</evidence>
<dbReference type="InterPro" id="IPR023827">
    <property type="entry name" value="Peptidase_S8_Asp-AS"/>
</dbReference>
<dbReference type="Pfam" id="PF00082">
    <property type="entry name" value="Peptidase_S8"/>
    <property type="match status" value="1"/>
</dbReference>
<dbReference type="PROSITE" id="PS00138">
    <property type="entry name" value="SUBTILASE_SER"/>
    <property type="match status" value="1"/>
</dbReference>
<evidence type="ECO:0000256" key="5">
    <source>
        <dbReference type="PIRSR" id="PIRSR615500-1"/>
    </source>
</evidence>
<dbReference type="GO" id="GO:0004252">
    <property type="term" value="F:serine-type endopeptidase activity"/>
    <property type="evidence" value="ECO:0007669"/>
    <property type="project" value="UniProtKB-UniRule"/>
</dbReference>
<dbReference type="InterPro" id="IPR000209">
    <property type="entry name" value="Peptidase_S8/S53_dom"/>
</dbReference>
<dbReference type="InterPro" id="IPR050131">
    <property type="entry name" value="Peptidase_S8_subtilisin-like"/>
</dbReference>
<dbReference type="InterPro" id="IPR036852">
    <property type="entry name" value="Peptidase_S8/S53_dom_sf"/>
</dbReference>
<proteinExistence type="inferred from homology"/>
<evidence type="ECO:0000256" key="7">
    <source>
        <dbReference type="RuleBase" id="RU003355"/>
    </source>
</evidence>
<dbReference type="PROSITE" id="PS00137">
    <property type="entry name" value="SUBTILASE_HIS"/>
    <property type="match status" value="1"/>
</dbReference>
<comment type="similarity">
    <text evidence="1 6 7">Belongs to the peptidase S8 family.</text>
</comment>
<dbReference type="AlphaFoldDB" id="A0A6B3BL53"/>
<dbReference type="PRINTS" id="PR00723">
    <property type="entry name" value="SUBTILISIN"/>
</dbReference>
<name>A0A6B3BL53_9ACTN</name>
<keyword evidence="3 6" id="KW-0378">Hydrolase</keyword>
<sequence length="1153" mass="119808">MELRARPTRAVVAAGVASTALLLAGVPGAEAQDTTGAGTVRTAETSTAAESAKASEASEASEAFGAARVAKTVTLVTGDRVMMDGAGKVTGIVRAEGREKVAFSVQVVAGHTRVVPGDAELLLARGGLDARLFDVTQLVADGYDDAGRGDVPLIVTFKGKKAPSMSPFTGAGAKVGRALPVVNGKAIRPVKKRGADFWNAVTGTGQQADGATEFTASTAIEKLWLDGRRKASLDKSVPQIGAPAAWAAGYDGTGVKVAVLDTGVDTTHPDLASQVVAEQDFSGSSGTGDKFGHGTHVASTVAGTGAKAGGKYKGVAPGAKILNGKVLDDSGFGSDSGIIAGMEWAVAQGAAVVNLSLGGEDMPGIDPMEETVNRLSAESDTLFVIAAGNAGEGGESTVGSPGSADAALTVGAVDKADALADFSSRGPRFGDGGVKPDLTAPGVAITAAGASGSVLEAEYPSDIPGYLTLDGTSMATPHVAGAAALLAQQHPDWTGERLKAVLTGSAKPGSYSSFQQGTGRTDLVRALDQSVVTEQQPLDFGLQQWPHGDDTPTTKQVTYRNLGTEPVTLDLSVDALSVDGKPAVEGMFAVSPQRVTVPAGGTASASVTADTRVGGVDGSFGGSVQATSTDGKVQVRTAVGVEREVESYSLTLKHLDENGAPTGDAATSVSDLGSDFYADYADEQDGELTVRLPKGDYALNGVIHPSYESATHAILVQPKLTLDRDTTVTVDARKTRPVAVTVPDAAAKNTEATAYFSYARGEGLRPGRMEFILPTFMGTTFGQLGPEPSAGQASAVFAGDWTREDAEGRPVTYHLGWNRPGGLDGFAAEVRKNQLAKVDVQVGVPVAGRRVQFEVSPHTPDGDLILTDHDLRGDLPLRTTDYVLDNDVKWSFRTWQMVGEGHDSRSETFLMRMPRTWQAGHTYTERFNVGVFGPVLPAAGDLGPERGLPGVVRYGNVIRAFTPQFGDGAGHWGLSDYTSVTSSLQADGKEIPDDYGYSPIDLTEYTVPAQDSAYKLTVDASRDPAAYPVSTRVRTEWTFRSATTPEDGNTTLPLSVIRFSPDLSLSSTAKAGKRFSVPFTVQGAAAGQKPAKLAFEVSYDYGATWQHAKAVGGTHLALTHPATAGSVSLRAKLTDRAGNTLVQTIERAYLTTK</sequence>
<dbReference type="InterPro" id="IPR015500">
    <property type="entry name" value="Peptidase_S8_subtilisin-rel"/>
</dbReference>
<gene>
    <name evidence="10" type="ORF">G3I71_02735</name>
</gene>
<dbReference type="Gene3D" id="2.60.40.10">
    <property type="entry name" value="Immunoglobulins"/>
    <property type="match status" value="1"/>
</dbReference>
<dbReference type="PIRSF" id="PIRSF037854">
    <property type="entry name" value="Dihydropyridine_esterase"/>
    <property type="match status" value="1"/>
</dbReference>
<feature type="active site" description="Charge relay system" evidence="5 6">
    <location>
        <position position="261"/>
    </location>
</feature>
<feature type="active site" description="Charge relay system" evidence="5 6">
    <location>
        <position position="473"/>
    </location>
</feature>
<keyword evidence="4 6" id="KW-0720">Serine protease</keyword>
<dbReference type="EMBL" id="JAAGLU010000002">
    <property type="protein sequence ID" value="NEC84802.1"/>
    <property type="molecule type" value="Genomic_DNA"/>
</dbReference>
<reference evidence="10" key="1">
    <citation type="submission" date="2020-01" db="EMBL/GenBank/DDBJ databases">
        <title>Insect and environment-associated Actinomycetes.</title>
        <authorList>
            <person name="Currrie C."/>
            <person name="Chevrette M."/>
            <person name="Carlson C."/>
            <person name="Stubbendieck R."/>
            <person name="Wendt-Pienkowski E."/>
        </authorList>
    </citation>
    <scope>NUCLEOTIDE SEQUENCE</scope>
    <source>
        <strain evidence="10">SID12501</strain>
    </source>
</reference>
<dbReference type="GO" id="GO:0006508">
    <property type="term" value="P:proteolysis"/>
    <property type="evidence" value="ECO:0007669"/>
    <property type="project" value="UniProtKB-KW"/>
</dbReference>
<keyword evidence="8" id="KW-0732">Signal</keyword>
<dbReference type="PROSITE" id="PS51892">
    <property type="entry name" value="SUBTILASE"/>
    <property type="match status" value="1"/>
</dbReference>
<dbReference type="PANTHER" id="PTHR43806:SF11">
    <property type="entry name" value="CEREVISIN-RELATED"/>
    <property type="match status" value="1"/>
</dbReference>
<feature type="active site" description="Charge relay system" evidence="5 6">
    <location>
        <position position="293"/>
    </location>
</feature>
<dbReference type="GO" id="GO:0005975">
    <property type="term" value="P:carbohydrate metabolic process"/>
    <property type="evidence" value="ECO:0007669"/>
    <property type="project" value="UniProtKB-ARBA"/>
</dbReference>
<dbReference type="SUPFAM" id="SSF52743">
    <property type="entry name" value="Subtilisin-like"/>
    <property type="match status" value="1"/>
</dbReference>
<dbReference type="Gene3D" id="3.40.50.200">
    <property type="entry name" value="Peptidase S8/S53 domain"/>
    <property type="match status" value="1"/>
</dbReference>
<organism evidence="10">
    <name type="scientific">Streptomyces sp. SID12501</name>
    <dbReference type="NCBI Taxonomy" id="2706042"/>
    <lineage>
        <taxon>Bacteria</taxon>
        <taxon>Bacillati</taxon>
        <taxon>Actinomycetota</taxon>
        <taxon>Actinomycetes</taxon>
        <taxon>Kitasatosporales</taxon>
        <taxon>Streptomycetaceae</taxon>
        <taxon>Streptomyces</taxon>
    </lineage>
</organism>
<dbReference type="PANTHER" id="PTHR43806">
    <property type="entry name" value="PEPTIDASE S8"/>
    <property type="match status" value="1"/>
</dbReference>
<dbReference type="InterPro" id="IPR023828">
    <property type="entry name" value="Peptidase_S8_Ser-AS"/>
</dbReference>
<dbReference type="InterPro" id="IPR022398">
    <property type="entry name" value="Peptidase_S8_His-AS"/>
</dbReference>
<evidence type="ECO:0000256" key="1">
    <source>
        <dbReference type="ARBA" id="ARBA00011073"/>
    </source>
</evidence>
<evidence type="ECO:0000256" key="4">
    <source>
        <dbReference type="ARBA" id="ARBA00022825"/>
    </source>
</evidence>
<evidence type="ECO:0000259" key="9">
    <source>
        <dbReference type="Pfam" id="PF00082"/>
    </source>
</evidence>
<comment type="caution">
    <text evidence="10">The sequence shown here is derived from an EMBL/GenBank/DDBJ whole genome shotgun (WGS) entry which is preliminary data.</text>
</comment>
<evidence type="ECO:0000256" key="8">
    <source>
        <dbReference type="SAM" id="SignalP"/>
    </source>
</evidence>
<feature type="domain" description="Peptidase S8/S53" evidence="9">
    <location>
        <begin position="252"/>
        <end position="519"/>
    </location>
</feature>
<feature type="chain" id="PRO_5025358731" evidence="8">
    <location>
        <begin position="32"/>
        <end position="1153"/>
    </location>
</feature>
<protein>
    <submittedName>
        <fullName evidence="10">S8 family serine peptidase</fullName>
    </submittedName>
</protein>
<accession>A0A6B3BL53</accession>
<keyword evidence="2 6" id="KW-0645">Protease</keyword>
<dbReference type="InterPro" id="IPR013783">
    <property type="entry name" value="Ig-like_fold"/>
</dbReference>
<dbReference type="InterPro" id="IPR017297">
    <property type="entry name" value="Peptidase_S8A_DPH-A"/>
</dbReference>
<dbReference type="PROSITE" id="PS00136">
    <property type="entry name" value="SUBTILASE_ASP"/>
    <property type="match status" value="1"/>
</dbReference>
<dbReference type="RefSeq" id="WP_164312245.1">
    <property type="nucleotide sequence ID" value="NZ_JAAGLU010000002.1"/>
</dbReference>